<dbReference type="SUPFAM" id="SSF49344">
    <property type="entry name" value="CBD9-like"/>
    <property type="match status" value="1"/>
</dbReference>
<dbReference type="CDD" id="cd08760">
    <property type="entry name" value="Cyt_b561_FRRS1_like"/>
    <property type="match status" value="1"/>
</dbReference>
<evidence type="ECO:0000313" key="12">
    <source>
        <dbReference type="Proteomes" id="UP001172673"/>
    </source>
</evidence>
<feature type="region of interest" description="Disordered" evidence="7">
    <location>
        <begin position="488"/>
        <end position="527"/>
    </location>
</feature>
<protein>
    <recommendedName>
        <fullName evidence="10">Cytochrome b561 domain-containing protein</fullName>
    </recommendedName>
</protein>
<evidence type="ECO:0000256" key="3">
    <source>
        <dbReference type="ARBA" id="ARBA00022692"/>
    </source>
</evidence>
<feature type="compositionally biased region" description="Acidic residues" evidence="7">
    <location>
        <begin position="488"/>
        <end position="499"/>
    </location>
</feature>
<feature type="transmembrane region" description="Helical" evidence="8">
    <location>
        <begin position="303"/>
        <end position="327"/>
    </location>
</feature>
<feature type="transmembrane region" description="Helical" evidence="8">
    <location>
        <begin position="437"/>
        <end position="458"/>
    </location>
</feature>
<evidence type="ECO:0000256" key="2">
    <source>
        <dbReference type="ARBA" id="ARBA00022448"/>
    </source>
</evidence>
<proteinExistence type="predicted"/>
<dbReference type="SMART" id="SM00665">
    <property type="entry name" value="B561"/>
    <property type="match status" value="1"/>
</dbReference>
<keyword evidence="12" id="KW-1185">Reference proteome</keyword>
<sequence>MQFPTLVTATLALVFTAVSAYRPVQFVKHTGESGRADQAFSLVNYFNTTTKESDLYIRMWMFRYGSDNKGWAALGLGPQMKGALMFLIYGDPVGNDLTLSVRTVDGHHPPRPLNEMKDVYDGPVPEVEVQRTGFEAYTGDYYSEKLQAKPSHLGVAEFVVHGYEKFTAPALGIHADSTNQAMIWSSNFEQDFGGDYGAERGIEMHKFGLGFGFLWVDFLNARSEVPFFQNIDEVSGHSGLSEIGEPTAPSQEELTKGGAIIAALSGATGPADKDTDTSTPGADDGSNVEEPVKTVKQWNIRSWMWHMHGFLMTVSFLLGYPLAIYLLRSPRTTAAGTAFNYHWTLNSLSSVSVSIGALIGFMNSRSISIPHQYLGILIICALATQTVLGWRHHVVFLASNGRKTWMSAVHVWLGRVILPVGMFNVMTGLWLRQYGWLTISLCIALAVVEIVVLTLVVGQARNRRPGGLQKGATAPTADEAEEYFQLAGDDDDEFSDEETGGMSAEERVRKEAEREEQRKKLAKLDRV</sequence>
<comment type="subcellular location">
    <subcellularLocation>
        <location evidence="1">Membrane</location>
    </subcellularLocation>
</comment>
<organism evidence="11 12">
    <name type="scientific">Cladophialophora chaetospira</name>
    <dbReference type="NCBI Taxonomy" id="386627"/>
    <lineage>
        <taxon>Eukaryota</taxon>
        <taxon>Fungi</taxon>
        <taxon>Dikarya</taxon>
        <taxon>Ascomycota</taxon>
        <taxon>Pezizomycotina</taxon>
        <taxon>Eurotiomycetes</taxon>
        <taxon>Chaetothyriomycetidae</taxon>
        <taxon>Chaetothyriales</taxon>
        <taxon>Herpotrichiellaceae</taxon>
        <taxon>Cladophialophora</taxon>
    </lineage>
</organism>
<evidence type="ECO:0000256" key="5">
    <source>
        <dbReference type="ARBA" id="ARBA00022989"/>
    </source>
</evidence>
<feature type="compositionally biased region" description="Basic and acidic residues" evidence="7">
    <location>
        <begin position="504"/>
        <end position="527"/>
    </location>
</feature>
<accession>A0AA38X7X2</accession>
<feature type="signal peptide" evidence="9">
    <location>
        <begin position="1"/>
        <end position="20"/>
    </location>
</feature>
<keyword evidence="2" id="KW-0813">Transport</keyword>
<feature type="chain" id="PRO_5041376124" description="Cytochrome b561 domain-containing protein" evidence="9">
    <location>
        <begin position="21"/>
        <end position="527"/>
    </location>
</feature>
<reference evidence="11" key="1">
    <citation type="submission" date="2022-10" db="EMBL/GenBank/DDBJ databases">
        <title>Culturing micro-colonial fungi from biological soil crusts in the Mojave desert and describing Neophaeococcomyces mojavensis, and introducing the new genera and species Taxawa tesnikishii.</title>
        <authorList>
            <person name="Kurbessoian T."/>
            <person name="Stajich J.E."/>
        </authorList>
    </citation>
    <scope>NUCLEOTIDE SEQUENCE</scope>
    <source>
        <strain evidence="11">TK_41</strain>
    </source>
</reference>
<feature type="transmembrane region" description="Helical" evidence="8">
    <location>
        <begin position="373"/>
        <end position="390"/>
    </location>
</feature>
<evidence type="ECO:0000256" key="8">
    <source>
        <dbReference type="SAM" id="Phobius"/>
    </source>
</evidence>
<dbReference type="EMBL" id="JAPDRK010000010">
    <property type="protein sequence ID" value="KAJ9608507.1"/>
    <property type="molecule type" value="Genomic_DNA"/>
</dbReference>
<feature type="transmembrane region" description="Helical" evidence="8">
    <location>
        <begin position="411"/>
        <end position="431"/>
    </location>
</feature>
<gene>
    <name evidence="11" type="ORF">H2200_007495</name>
</gene>
<dbReference type="Proteomes" id="UP001172673">
    <property type="component" value="Unassembled WGS sequence"/>
</dbReference>
<name>A0AA38X7X2_9EURO</name>
<feature type="transmembrane region" description="Helical" evidence="8">
    <location>
        <begin position="339"/>
        <end position="361"/>
    </location>
</feature>
<evidence type="ECO:0000256" key="4">
    <source>
        <dbReference type="ARBA" id="ARBA00022982"/>
    </source>
</evidence>
<keyword evidence="9" id="KW-0732">Signal</keyword>
<evidence type="ECO:0000256" key="7">
    <source>
        <dbReference type="SAM" id="MobiDB-lite"/>
    </source>
</evidence>
<comment type="caution">
    <text evidence="11">The sequence shown here is derived from an EMBL/GenBank/DDBJ whole genome shotgun (WGS) entry which is preliminary data.</text>
</comment>
<dbReference type="PROSITE" id="PS50939">
    <property type="entry name" value="CYTOCHROME_B561"/>
    <property type="match status" value="1"/>
</dbReference>
<dbReference type="InterPro" id="IPR006593">
    <property type="entry name" value="Cyt_b561/ferric_Rdtase_TM"/>
</dbReference>
<feature type="domain" description="Cytochrome b561" evidence="10">
    <location>
        <begin position="264"/>
        <end position="464"/>
    </location>
</feature>
<evidence type="ECO:0000256" key="6">
    <source>
        <dbReference type="ARBA" id="ARBA00023136"/>
    </source>
</evidence>
<dbReference type="PANTHER" id="PTHR47797:SF3">
    <property type="entry name" value="CYTOCHROME B561 DOMAIN-CONTAINING PROTEIN"/>
    <property type="match status" value="1"/>
</dbReference>
<dbReference type="PANTHER" id="PTHR47797">
    <property type="entry name" value="DEHYDROGENASE, PUTATIVE (AFU_ORTHOLOGUE AFUA_8G05805)-RELATED"/>
    <property type="match status" value="1"/>
</dbReference>
<evidence type="ECO:0000259" key="10">
    <source>
        <dbReference type="PROSITE" id="PS50939"/>
    </source>
</evidence>
<dbReference type="Gene3D" id="1.20.120.1770">
    <property type="match status" value="1"/>
</dbReference>
<dbReference type="Gene3D" id="2.60.40.1210">
    <property type="entry name" value="Cellobiose dehydrogenase, cytochrome domain"/>
    <property type="match status" value="1"/>
</dbReference>
<keyword evidence="3 8" id="KW-0812">Transmembrane</keyword>
<evidence type="ECO:0000256" key="1">
    <source>
        <dbReference type="ARBA" id="ARBA00004370"/>
    </source>
</evidence>
<dbReference type="GO" id="GO:0016020">
    <property type="term" value="C:membrane"/>
    <property type="evidence" value="ECO:0007669"/>
    <property type="project" value="UniProtKB-SubCell"/>
</dbReference>
<dbReference type="AlphaFoldDB" id="A0AA38X7X2"/>
<dbReference type="Pfam" id="PF03188">
    <property type="entry name" value="Cytochrom_B561"/>
    <property type="match status" value="1"/>
</dbReference>
<keyword evidence="5 8" id="KW-1133">Transmembrane helix</keyword>
<evidence type="ECO:0000313" key="11">
    <source>
        <dbReference type="EMBL" id="KAJ9608507.1"/>
    </source>
</evidence>
<keyword evidence="6 8" id="KW-0472">Membrane</keyword>
<keyword evidence="4" id="KW-0249">Electron transport</keyword>
<feature type="region of interest" description="Disordered" evidence="7">
    <location>
        <begin position="266"/>
        <end position="290"/>
    </location>
</feature>
<evidence type="ECO:0000256" key="9">
    <source>
        <dbReference type="SAM" id="SignalP"/>
    </source>
</evidence>